<reference evidence="3 4" key="1">
    <citation type="submission" date="2015-06" db="EMBL/GenBank/DDBJ databases">
        <title>Draft genome of the ant-associated black yeast Phialophora attae CBS 131958.</title>
        <authorList>
            <person name="Moreno L.F."/>
            <person name="Stielow B.J."/>
            <person name="de Hoog S."/>
            <person name="Vicente V.A."/>
            <person name="Weiss V.A."/>
            <person name="de Vries M."/>
            <person name="Cruz L.M."/>
            <person name="Souza E.M."/>
        </authorList>
    </citation>
    <scope>NUCLEOTIDE SEQUENCE [LARGE SCALE GENOMIC DNA]</scope>
    <source>
        <strain evidence="3 4">CBS 131958</strain>
    </source>
</reference>
<evidence type="ECO:0000256" key="2">
    <source>
        <dbReference type="SAM" id="MobiDB-lite"/>
    </source>
</evidence>
<gene>
    <name evidence="3" type="ORF">AB675_7126</name>
</gene>
<accession>A0A0N0NQ08</accession>
<feature type="compositionally biased region" description="Polar residues" evidence="2">
    <location>
        <begin position="73"/>
        <end position="85"/>
    </location>
</feature>
<dbReference type="Proteomes" id="UP000038010">
    <property type="component" value="Unassembled WGS sequence"/>
</dbReference>
<feature type="compositionally biased region" description="Basic and acidic residues" evidence="2">
    <location>
        <begin position="174"/>
        <end position="187"/>
    </location>
</feature>
<dbReference type="VEuPathDB" id="FungiDB:AB675_7126"/>
<dbReference type="EMBL" id="LFJN01000005">
    <property type="protein sequence ID" value="KPI43358.1"/>
    <property type="molecule type" value="Genomic_DNA"/>
</dbReference>
<feature type="coiled-coil region" evidence="1">
    <location>
        <begin position="111"/>
        <end position="138"/>
    </location>
</feature>
<comment type="caution">
    <text evidence="3">The sequence shown here is derived from an EMBL/GenBank/DDBJ whole genome shotgun (WGS) entry which is preliminary data.</text>
</comment>
<protein>
    <submittedName>
        <fullName evidence="3">Uncharacterized protein</fullName>
    </submittedName>
</protein>
<organism evidence="3 4">
    <name type="scientific">Cyphellophora attinorum</name>
    <dbReference type="NCBI Taxonomy" id="1664694"/>
    <lineage>
        <taxon>Eukaryota</taxon>
        <taxon>Fungi</taxon>
        <taxon>Dikarya</taxon>
        <taxon>Ascomycota</taxon>
        <taxon>Pezizomycotina</taxon>
        <taxon>Eurotiomycetes</taxon>
        <taxon>Chaetothyriomycetidae</taxon>
        <taxon>Chaetothyriales</taxon>
        <taxon>Cyphellophoraceae</taxon>
        <taxon>Cyphellophora</taxon>
    </lineage>
</organism>
<feature type="region of interest" description="Disordered" evidence="2">
    <location>
        <begin position="65"/>
        <end position="100"/>
    </location>
</feature>
<proteinExistence type="predicted"/>
<keyword evidence="1" id="KW-0175">Coiled coil</keyword>
<dbReference type="AlphaFoldDB" id="A0A0N0NQ08"/>
<evidence type="ECO:0000313" key="4">
    <source>
        <dbReference type="Proteomes" id="UP000038010"/>
    </source>
</evidence>
<dbReference type="Gene3D" id="1.25.40.10">
    <property type="entry name" value="Tetratricopeptide repeat domain"/>
    <property type="match status" value="1"/>
</dbReference>
<feature type="region of interest" description="Disordered" evidence="2">
    <location>
        <begin position="174"/>
        <end position="195"/>
    </location>
</feature>
<evidence type="ECO:0000313" key="3">
    <source>
        <dbReference type="EMBL" id="KPI43358.1"/>
    </source>
</evidence>
<dbReference type="InterPro" id="IPR011990">
    <property type="entry name" value="TPR-like_helical_dom_sf"/>
</dbReference>
<sequence>MGHQHHRRSTSLVTPFHDFSLRVSDLHDSDLAVNIRRHHASNEIERALARLYDVVKDNEAINGINGPLKPWNMPSSAGTSGLYQQRHSSRPTSPYTPPRTPNISAGATAVRAELQARISDLRQKLDQANELISTLRHDLDVVRVGLANAKKDANRLGDNLSDRNSTIADLREKVARQHQKMERERHSRSPPSVDARRQSMYVNRHADDNHNAAGTSSTRRQSTYHNRHDDINNAQMDGNAPKASSGIRDPRSKTQLKLDLATDTYNDPSLRLKETREAQLILCAVLRETKHGKKIEEARARHTTYSVAIDDLAAMKVMQDNDRDWVFLNALGLSSTLAELGQYKAAVQKLTECERASRLMTPDLQDRLAQTTLVIVDICIDADLPELATSAFELVYPSRRNTTVPNTVPAELLANLGTALFPSSSGTQPTAKRFLQQAYARRRELDKPAQRTVGYLLALAAERQHQWREAESLLTNLPPSSRYVNLQHDQRTQQPTENAVLALLAHVQLHLEEYTSAERHARDLYTKHGIRWRGSFHPANTLIQVLAMSSGDRSQRFQEAHAIWQKIYADIVLGDSNVTDREKWKAKLLGHSDAGEVLAREWTVSCERRGKVARTAEQVAGEVRLLRDMVR</sequence>
<evidence type="ECO:0000256" key="1">
    <source>
        <dbReference type="SAM" id="Coils"/>
    </source>
</evidence>
<dbReference type="RefSeq" id="XP_018003321.1">
    <property type="nucleotide sequence ID" value="XM_018147471.1"/>
</dbReference>
<feature type="region of interest" description="Disordered" evidence="2">
    <location>
        <begin position="229"/>
        <end position="255"/>
    </location>
</feature>
<dbReference type="GeneID" id="28739351"/>
<name>A0A0N0NQ08_9EURO</name>
<keyword evidence="4" id="KW-1185">Reference proteome</keyword>